<dbReference type="Proteomes" id="UP000256621">
    <property type="component" value="Chromosome"/>
</dbReference>
<protein>
    <submittedName>
        <fullName evidence="1">Uncharacterized protein</fullName>
    </submittedName>
</protein>
<organism evidence="1 2">
    <name type="scientific">Cutibacterium acnes</name>
    <name type="common">Propionibacterium acnes</name>
    <dbReference type="NCBI Taxonomy" id="1747"/>
    <lineage>
        <taxon>Bacteria</taxon>
        <taxon>Bacillati</taxon>
        <taxon>Actinomycetota</taxon>
        <taxon>Actinomycetes</taxon>
        <taxon>Propionibacteriales</taxon>
        <taxon>Propionibacteriaceae</taxon>
        <taxon>Cutibacterium</taxon>
    </lineage>
</organism>
<dbReference type="RefSeq" id="WP_002519526.1">
    <property type="nucleotide sequence ID" value="NZ_AP019664.1"/>
</dbReference>
<evidence type="ECO:0000313" key="1">
    <source>
        <dbReference type="EMBL" id="AXM08066.1"/>
    </source>
</evidence>
<sequence length="197" mass="20520">MDKRGHTMIKNRLVAAGAAAALATGTALMAVPAHAATPAPAPTPAPSAPAKPGINVSKLPIHIDFDCLKKNAQERHQIELKIAKILVKDGTAKSKAVAVDSAKEIIDTVLKDPSLLAKPGALVTKIVKIITDNALKAFGDTTALGDLKQLAQDIVNNLKAAKACFVINIPGQPPKIQHVGHLGDLQSAAWLPASQVR</sequence>
<dbReference type="GeneID" id="92858070"/>
<reference evidence="1 2" key="1">
    <citation type="submission" date="2018-08" db="EMBL/GenBank/DDBJ databases">
        <title>Genome sequencing of Cutibacterium acnes KCOM 1315.</title>
        <authorList>
            <person name="Kook J.-K."/>
            <person name="Park S.-N."/>
            <person name="Lim Y.K."/>
        </authorList>
    </citation>
    <scope>NUCLEOTIDE SEQUENCE [LARGE SCALE GENOMIC DNA]</scope>
    <source>
        <strain evidence="1 2">KCOM 1315</strain>
    </source>
</reference>
<accession>A0AAD0QQ47</accession>
<dbReference type="AlphaFoldDB" id="A0AAD0QQ47"/>
<dbReference type="EMBL" id="CP031442">
    <property type="protein sequence ID" value="AXM08066.1"/>
    <property type="molecule type" value="Genomic_DNA"/>
</dbReference>
<proteinExistence type="predicted"/>
<name>A0AAD0QQ47_CUTAC</name>
<evidence type="ECO:0000313" key="2">
    <source>
        <dbReference type="Proteomes" id="UP000256621"/>
    </source>
</evidence>
<gene>
    <name evidence="1" type="ORF">DXN06_09210</name>
</gene>